<accession>A0ABP6H676</accession>
<comment type="caution">
    <text evidence="2">The sequence shown here is derived from an EMBL/GenBank/DDBJ whole genome shotgun (WGS) entry which is preliminary data.</text>
</comment>
<keyword evidence="1" id="KW-1133">Transmembrane helix</keyword>
<organism evidence="2 3">
    <name type="scientific">Actinocorallia aurantiaca</name>
    <dbReference type="NCBI Taxonomy" id="46204"/>
    <lineage>
        <taxon>Bacteria</taxon>
        <taxon>Bacillati</taxon>
        <taxon>Actinomycetota</taxon>
        <taxon>Actinomycetes</taxon>
        <taxon>Streptosporangiales</taxon>
        <taxon>Thermomonosporaceae</taxon>
        <taxon>Actinocorallia</taxon>
    </lineage>
</organism>
<proteinExistence type="predicted"/>
<protein>
    <submittedName>
        <fullName evidence="2">Uncharacterized protein</fullName>
    </submittedName>
</protein>
<evidence type="ECO:0000313" key="2">
    <source>
        <dbReference type="EMBL" id="GAA2736856.1"/>
    </source>
</evidence>
<name>A0ABP6H676_9ACTN</name>
<keyword evidence="1" id="KW-0812">Transmembrane</keyword>
<reference evidence="3" key="1">
    <citation type="journal article" date="2019" name="Int. J. Syst. Evol. Microbiol.">
        <title>The Global Catalogue of Microorganisms (GCM) 10K type strain sequencing project: providing services to taxonomists for standard genome sequencing and annotation.</title>
        <authorList>
            <consortium name="The Broad Institute Genomics Platform"/>
            <consortium name="The Broad Institute Genome Sequencing Center for Infectious Disease"/>
            <person name="Wu L."/>
            <person name="Ma J."/>
        </authorList>
    </citation>
    <scope>NUCLEOTIDE SEQUENCE [LARGE SCALE GENOMIC DNA]</scope>
    <source>
        <strain evidence="3">JCM 8201</strain>
    </source>
</reference>
<evidence type="ECO:0000256" key="1">
    <source>
        <dbReference type="SAM" id="Phobius"/>
    </source>
</evidence>
<evidence type="ECO:0000313" key="3">
    <source>
        <dbReference type="Proteomes" id="UP001501842"/>
    </source>
</evidence>
<keyword evidence="1" id="KW-0472">Membrane</keyword>
<dbReference type="RefSeq" id="WP_344456470.1">
    <property type="nucleotide sequence ID" value="NZ_BAAATZ010000033.1"/>
</dbReference>
<keyword evidence="3" id="KW-1185">Reference proteome</keyword>
<dbReference type="Proteomes" id="UP001501842">
    <property type="component" value="Unassembled WGS sequence"/>
</dbReference>
<gene>
    <name evidence="2" type="ORF">GCM10010439_64960</name>
</gene>
<feature type="transmembrane region" description="Helical" evidence="1">
    <location>
        <begin position="54"/>
        <end position="76"/>
    </location>
</feature>
<dbReference type="EMBL" id="BAAATZ010000033">
    <property type="protein sequence ID" value="GAA2736856.1"/>
    <property type="molecule type" value="Genomic_DNA"/>
</dbReference>
<sequence>MLLFGVAPAGSGAASGLLQTTPWPGGTMGLAIFVTVLASVSDHAAGGAELADGIASAFLAAAIAAGLAVLATAGTFPRTKPRRRELTCPPGR</sequence>